<evidence type="ECO:0000259" key="9">
    <source>
        <dbReference type="PROSITE" id="PS52048"/>
    </source>
</evidence>
<feature type="site" description="Transition state stabilizer" evidence="7">
    <location>
        <position position="99"/>
    </location>
</feature>
<dbReference type="Proteomes" id="UP001140562">
    <property type="component" value="Unassembled WGS sequence"/>
</dbReference>
<feature type="site" description="Important for enzyme activity" evidence="7">
    <location>
        <position position="197"/>
    </location>
</feature>
<dbReference type="EMBL" id="JAPEUV010000280">
    <property type="protein sequence ID" value="KAJ4329781.1"/>
    <property type="molecule type" value="Genomic_DNA"/>
</dbReference>
<dbReference type="EC" id="3.4.19.12" evidence="8"/>
<name>A0A9W9BU51_9PLEO</name>
<feature type="active site" description="Nucleophile" evidence="7">
    <location>
        <position position="105"/>
    </location>
</feature>
<dbReference type="SUPFAM" id="SSF54001">
    <property type="entry name" value="Cysteine proteinases"/>
    <property type="match status" value="1"/>
</dbReference>
<comment type="catalytic activity">
    <reaction evidence="1 7 8">
        <text>Thiol-dependent hydrolysis of ester, thioester, amide, peptide and isopeptide bonds formed by the C-terminal Gly of ubiquitin (a 76-residue protein attached to proteins as an intracellular targeting signal).</text>
        <dbReference type="EC" id="3.4.19.12"/>
    </reaction>
</comment>
<dbReference type="InterPro" id="IPR036959">
    <property type="entry name" value="Peptidase_C12_UCH_sf"/>
</dbReference>
<dbReference type="Gene3D" id="3.40.532.10">
    <property type="entry name" value="Peptidase C12, ubiquitin carboxyl-terminal hydrolase"/>
    <property type="match status" value="1"/>
</dbReference>
<keyword evidence="6 7" id="KW-0788">Thiol protease</keyword>
<dbReference type="OrthoDB" id="427186at2759"/>
<dbReference type="InterPro" id="IPR001578">
    <property type="entry name" value="Peptidase_C12_UCH"/>
</dbReference>
<evidence type="ECO:0000256" key="7">
    <source>
        <dbReference type="PROSITE-ProRule" id="PRU01393"/>
    </source>
</evidence>
<evidence type="ECO:0000256" key="6">
    <source>
        <dbReference type="ARBA" id="ARBA00022807"/>
    </source>
</evidence>
<feature type="active site" description="Proton donor" evidence="7">
    <location>
        <position position="180"/>
    </location>
</feature>
<proteinExistence type="inferred from homology"/>
<evidence type="ECO:0000256" key="2">
    <source>
        <dbReference type="ARBA" id="ARBA00009326"/>
    </source>
</evidence>
<dbReference type="PROSITE" id="PS52048">
    <property type="entry name" value="UCH_DOMAIN"/>
    <property type="match status" value="1"/>
</dbReference>
<protein>
    <recommendedName>
        <fullName evidence="8">Ubiquitin carboxyl-terminal hydrolase</fullName>
        <ecNumber evidence="8">3.4.19.12</ecNumber>
    </recommendedName>
</protein>
<dbReference type="FunFam" id="3.40.532.10:FF:000006">
    <property type="entry name" value="Ubiquitin carboxyl-terminal hydrolase"/>
    <property type="match status" value="1"/>
</dbReference>
<dbReference type="AlphaFoldDB" id="A0A9W9BU51"/>
<evidence type="ECO:0000256" key="3">
    <source>
        <dbReference type="ARBA" id="ARBA00022670"/>
    </source>
</evidence>
<dbReference type="InterPro" id="IPR038765">
    <property type="entry name" value="Papain-like_cys_pep_sf"/>
</dbReference>
<keyword evidence="4 7" id="KW-0833">Ubl conjugation pathway</keyword>
<gene>
    <name evidence="10" type="ORF">N0V87_010571</name>
</gene>
<dbReference type="GO" id="GO:0006511">
    <property type="term" value="P:ubiquitin-dependent protein catabolic process"/>
    <property type="evidence" value="ECO:0007669"/>
    <property type="project" value="UniProtKB-UniRule"/>
</dbReference>
<evidence type="ECO:0000256" key="8">
    <source>
        <dbReference type="RuleBase" id="RU361215"/>
    </source>
</evidence>
<comment type="caution">
    <text evidence="10">The sequence shown here is derived from an EMBL/GenBank/DDBJ whole genome shotgun (WGS) entry which is preliminary data.</text>
</comment>
<organism evidence="10 11">
    <name type="scientific">Didymella glomerata</name>
    <dbReference type="NCBI Taxonomy" id="749621"/>
    <lineage>
        <taxon>Eukaryota</taxon>
        <taxon>Fungi</taxon>
        <taxon>Dikarya</taxon>
        <taxon>Ascomycota</taxon>
        <taxon>Pezizomycotina</taxon>
        <taxon>Dothideomycetes</taxon>
        <taxon>Pleosporomycetidae</taxon>
        <taxon>Pleosporales</taxon>
        <taxon>Pleosporineae</taxon>
        <taxon>Didymellaceae</taxon>
        <taxon>Didymella</taxon>
    </lineage>
</organism>
<dbReference type="GO" id="GO:0016579">
    <property type="term" value="P:protein deubiquitination"/>
    <property type="evidence" value="ECO:0007669"/>
    <property type="project" value="TreeGrafter"/>
</dbReference>
<evidence type="ECO:0000313" key="10">
    <source>
        <dbReference type="EMBL" id="KAJ4329781.1"/>
    </source>
</evidence>
<evidence type="ECO:0000256" key="1">
    <source>
        <dbReference type="ARBA" id="ARBA00000707"/>
    </source>
</evidence>
<keyword evidence="11" id="KW-1185">Reference proteome</keyword>
<accession>A0A9W9BU51</accession>
<reference evidence="10" key="1">
    <citation type="submission" date="2022-10" db="EMBL/GenBank/DDBJ databases">
        <title>Tapping the CABI collections for fungal endophytes: first genome assemblies for Collariella, Neodidymelliopsis, Ascochyta clinopodiicola, Didymella pomorum, Didymosphaeria variabile, Neocosmospora piperis and Neocucurbitaria cava.</title>
        <authorList>
            <person name="Hill R."/>
        </authorList>
    </citation>
    <scope>NUCLEOTIDE SEQUENCE</scope>
    <source>
        <strain evidence="10">IMI 360193</strain>
    </source>
</reference>
<dbReference type="Pfam" id="PF01088">
    <property type="entry name" value="Peptidase_C12"/>
    <property type="match status" value="1"/>
</dbReference>
<evidence type="ECO:0000256" key="4">
    <source>
        <dbReference type="ARBA" id="ARBA00022786"/>
    </source>
</evidence>
<evidence type="ECO:0000256" key="5">
    <source>
        <dbReference type="ARBA" id="ARBA00022801"/>
    </source>
</evidence>
<sequence length="244" mass="27353">MAMDPSGASTYRKHFIPLESNPDVFTELIHKLGIASSLSFQDVLSLDPELLSFISRPVHALILVFPTTQEYERRARAEDFNVIDVLDGNDETEVVFFRQTINNACGLYAILHAFCNSEARNSFAPDSTMDQLLKVCLPAHPKDRALALENSQELERAYDEVAQKGDTAPPASAEDEVDFHYIAFVKSHINSHLYHLDGDRRRPIKVAPLQEGEDVLSEKCLGMIRGMMIEDNVNFSLMALVGRT</sequence>
<keyword evidence="3 7" id="KW-0645">Protease</keyword>
<comment type="similarity">
    <text evidence="2 7 8">Belongs to the peptidase C12 family.</text>
</comment>
<dbReference type="CDD" id="cd09616">
    <property type="entry name" value="Peptidase_C12_UCH_L1_L3"/>
    <property type="match status" value="1"/>
</dbReference>
<dbReference type="PANTHER" id="PTHR10589">
    <property type="entry name" value="UBIQUITIN CARBOXYL-TERMINAL HYDROLASE"/>
    <property type="match status" value="1"/>
</dbReference>
<dbReference type="PRINTS" id="PR00707">
    <property type="entry name" value="UBCTHYDRLASE"/>
</dbReference>
<feature type="domain" description="UCH catalytic" evidence="9">
    <location>
        <begin position="14"/>
        <end position="242"/>
    </location>
</feature>
<evidence type="ECO:0000313" key="11">
    <source>
        <dbReference type="Proteomes" id="UP001140562"/>
    </source>
</evidence>
<dbReference type="PANTHER" id="PTHR10589:SF17">
    <property type="entry name" value="UBIQUITIN CARBOXYL-TERMINAL HYDROLASE"/>
    <property type="match status" value="1"/>
</dbReference>
<dbReference type="GO" id="GO:0004843">
    <property type="term" value="F:cysteine-type deubiquitinase activity"/>
    <property type="evidence" value="ECO:0007669"/>
    <property type="project" value="UniProtKB-UniRule"/>
</dbReference>
<dbReference type="GO" id="GO:0005737">
    <property type="term" value="C:cytoplasm"/>
    <property type="evidence" value="ECO:0007669"/>
    <property type="project" value="TreeGrafter"/>
</dbReference>
<keyword evidence="5 7" id="KW-0378">Hydrolase</keyword>